<reference evidence="3 4" key="1">
    <citation type="submission" date="2024-03" db="EMBL/GenBank/DDBJ databases">
        <title>Human intestinal bacterial collection.</title>
        <authorList>
            <person name="Pauvert C."/>
            <person name="Hitch T.C.A."/>
            <person name="Clavel T."/>
        </authorList>
    </citation>
    <scope>NUCLEOTIDE SEQUENCE [LARGE SCALE GENOMIC DNA]</scope>
    <source>
        <strain evidence="3 4">CLA-AP-H27</strain>
    </source>
</reference>
<dbReference type="Gene3D" id="1.10.260.40">
    <property type="entry name" value="lambda repressor-like DNA-binding domains"/>
    <property type="match status" value="1"/>
</dbReference>
<keyword evidence="1" id="KW-0238">DNA-binding</keyword>
<dbReference type="PANTHER" id="PTHR46797">
    <property type="entry name" value="HTH-TYPE TRANSCRIPTIONAL REGULATOR"/>
    <property type="match status" value="1"/>
</dbReference>
<dbReference type="Pfam" id="PF13443">
    <property type="entry name" value="HTH_26"/>
    <property type="match status" value="1"/>
</dbReference>
<evidence type="ECO:0000256" key="1">
    <source>
        <dbReference type="ARBA" id="ARBA00023125"/>
    </source>
</evidence>
<dbReference type="PANTHER" id="PTHR46797:SF1">
    <property type="entry name" value="METHYLPHOSPHONATE SYNTHASE"/>
    <property type="match status" value="1"/>
</dbReference>
<dbReference type="Proteomes" id="UP001437460">
    <property type="component" value="Unassembled WGS sequence"/>
</dbReference>
<comment type="caution">
    <text evidence="3">The sequence shown here is derived from an EMBL/GenBank/DDBJ whole genome shotgun (WGS) entry which is preliminary data.</text>
</comment>
<gene>
    <name evidence="3" type="ORF">WMO41_08635</name>
</gene>
<sequence>MENERLLAKIEELMKQRGYSRYRLSQLSGIKQSTLTTMFNKRSTVSIDTLTKISQAFGMKCSEFLSLVEDDPEANTAKDFPVCEWEALNKDRKHVVVLMMRLLKDEQAEIK</sequence>
<dbReference type="SMART" id="SM00530">
    <property type="entry name" value="HTH_XRE"/>
    <property type="match status" value="1"/>
</dbReference>
<evidence type="ECO:0000313" key="4">
    <source>
        <dbReference type="Proteomes" id="UP001437460"/>
    </source>
</evidence>
<dbReference type="EMBL" id="JBBMFJ010000016">
    <property type="protein sequence ID" value="MEQ2563223.1"/>
    <property type="molecule type" value="Genomic_DNA"/>
</dbReference>
<dbReference type="CDD" id="cd00093">
    <property type="entry name" value="HTH_XRE"/>
    <property type="match status" value="1"/>
</dbReference>
<dbReference type="InterPro" id="IPR010982">
    <property type="entry name" value="Lambda_DNA-bd_dom_sf"/>
</dbReference>
<protein>
    <submittedName>
        <fullName evidence="3">Helix-turn-helix transcriptional regulator</fullName>
    </submittedName>
</protein>
<organism evidence="3 4">
    <name type="scientific">Ventrimonas faecis</name>
    <dbReference type="NCBI Taxonomy" id="3133170"/>
    <lineage>
        <taxon>Bacteria</taxon>
        <taxon>Bacillati</taxon>
        <taxon>Bacillota</taxon>
        <taxon>Clostridia</taxon>
        <taxon>Lachnospirales</taxon>
        <taxon>Lachnospiraceae</taxon>
        <taxon>Ventrimonas</taxon>
    </lineage>
</organism>
<name>A0ABV1HLM7_9FIRM</name>
<dbReference type="RefSeq" id="WP_349229411.1">
    <property type="nucleotide sequence ID" value="NZ_JBBMFJ010000016.1"/>
</dbReference>
<evidence type="ECO:0000259" key="2">
    <source>
        <dbReference type="PROSITE" id="PS50943"/>
    </source>
</evidence>
<evidence type="ECO:0000313" key="3">
    <source>
        <dbReference type="EMBL" id="MEQ2563223.1"/>
    </source>
</evidence>
<dbReference type="InterPro" id="IPR050807">
    <property type="entry name" value="TransReg_Diox_bact_type"/>
</dbReference>
<dbReference type="InterPro" id="IPR001387">
    <property type="entry name" value="Cro/C1-type_HTH"/>
</dbReference>
<proteinExistence type="predicted"/>
<dbReference type="SUPFAM" id="SSF47413">
    <property type="entry name" value="lambda repressor-like DNA-binding domains"/>
    <property type="match status" value="1"/>
</dbReference>
<accession>A0ABV1HLM7</accession>
<dbReference type="PROSITE" id="PS50943">
    <property type="entry name" value="HTH_CROC1"/>
    <property type="match status" value="1"/>
</dbReference>
<keyword evidence="4" id="KW-1185">Reference proteome</keyword>
<feature type="domain" description="HTH cro/C1-type" evidence="2">
    <location>
        <begin position="10"/>
        <end position="64"/>
    </location>
</feature>